<dbReference type="InterPro" id="IPR000387">
    <property type="entry name" value="Tyr_Pase_dom"/>
</dbReference>
<keyword evidence="5" id="KW-1185">Reference proteome</keyword>
<dbReference type="PANTHER" id="PTHR46381:SF2">
    <property type="entry name" value="MAP KINASE PHOSPHATASE"/>
    <property type="match status" value="1"/>
</dbReference>
<feature type="domain" description="Tyrosine specific protein phosphatases" evidence="3">
    <location>
        <begin position="156"/>
        <end position="215"/>
    </location>
</feature>
<organism evidence="4 5">
    <name type="scientific">Albugo candida</name>
    <dbReference type="NCBI Taxonomy" id="65357"/>
    <lineage>
        <taxon>Eukaryota</taxon>
        <taxon>Sar</taxon>
        <taxon>Stramenopiles</taxon>
        <taxon>Oomycota</taxon>
        <taxon>Peronosporomycetes</taxon>
        <taxon>Albuginales</taxon>
        <taxon>Albuginaceae</taxon>
        <taxon>Albugo</taxon>
    </lineage>
</organism>
<dbReference type="InParanoid" id="A0A024G1H1"/>
<dbReference type="CDD" id="cd14498">
    <property type="entry name" value="DSP"/>
    <property type="match status" value="1"/>
</dbReference>
<dbReference type="Pfam" id="PF00782">
    <property type="entry name" value="DSPc"/>
    <property type="match status" value="1"/>
</dbReference>
<dbReference type="InterPro" id="IPR020422">
    <property type="entry name" value="TYR_PHOSPHATASE_DUAL_dom"/>
</dbReference>
<keyword evidence="1" id="KW-0732">Signal</keyword>
<dbReference type="EMBL" id="CAIX01000008">
    <property type="protein sequence ID" value="CCI40371.1"/>
    <property type="molecule type" value="Genomic_DNA"/>
</dbReference>
<dbReference type="STRING" id="65357.A0A024G1H1"/>
<dbReference type="InterPro" id="IPR000340">
    <property type="entry name" value="Dual-sp_phosphatase_cat-dom"/>
</dbReference>
<evidence type="ECO:0000259" key="2">
    <source>
        <dbReference type="PROSITE" id="PS50054"/>
    </source>
</evidence>
<evidence type="ECO:0008006" key="6">
    <source>
        <dbReference type="Google" id="ProtNLM"/>
    </source>
</evidence>
<dbReference type="AlphaFoldDB" id="A0A024G1H1"/>
<dbReference type="Gene3D" id="3.90.190.10">
    <property type="entry name" value="Protein tyrosine phosphatase superfamily"/>
    <property type="match status" value="1"/>
</dbReference>
<accession>A0A024G1H1</accession>
<dbReference type="SMART" id="SM00195">
    <property type="entry name" value="DSPc"/>
    <property type="match status" value="1"/>
</dbReference>
<evidence type="ECO:0000256" key="1">
    <source>
        <dbReference type="SAM" id="SignalP"/>
    </source>
</evidence>
<dbReference type="PROSITE" id="PS50056">
    <property type="entry name" value="TYR_PHOSPHATASE_2"/>
    <property type="match status" value="1"/>
</dbReference>
<comment type="caution">
    <text evidence="4">The sequence shown here is derived from an EMBL/GenBank/DDBJ whole genome shotgun (WGS) entry which is preliminary data.</text>
</comment>
<evidence type="ECO:0000313" key="4">
    <source>
        <dbReference type="EMBL" id="CCI40371.1"/>
    </source>
</evidence>
<reference evidence="4 5" key="1">
    <citation type="submission" date="2012-05" db="EMBL/GenBank/DDBJ databases">
        <title>Recombination and specialization in a pathogen metapopulation.</title>
        <authorList>
            <person name="Gardiner A."/>
            <person name="Kemen E."/>
            <person name="Schultz-Larsen T."/>
            <person name="MacLean D."/>
            <person name="Van Oosterhout C."/>
            <person name="Jones J.D.G."/>
        </authorList>
    </citation>
    <scope>NUCLEOTIDE SEQUENCE [LARGE SCALE GENOMIC DNA]</scope>
    <source>
        <strain evidence="4 5">Ac Nc2</strain>
    </source>
</reference>
<protein>
    <recommendedName>
        <fullName evidence="6">Protein-tyrosine-phosphatase</fullName>
    </recommendedName>
</protein>
<dbReference type="PANTHER" id="PTHR46381">
    <property type="entry name" value="MKPA PROTEIN"/>
    <property type="match status" value="1"/>
</dbReference>
<dbReference type="OrthoDB" id="165342at2759"/>
<dbReference type="SUPFAM" id="SSF52799">
    <property type="entry name" value="(Phosphotyrosine protein) phosphatases II"/>
    <property type="match status" value="1"/>
</dbReference>
<sequence>MQRNKNPLMYFCLFISTMGNAAARGKTFYDSILPNNSTERQKTTAFDVRENLHVAQKELLSLDKVDLHYQSGILQASESARKASVLLEHEDVCSEILPAFLYVSNFTVAKDVMRLCEMGISHVISCCSELDADNDDGNSFVRLRLALEDNMEEILTPFFHIVMQFIDKAKQTPASKVLIYCHQGVSRSCALAIAYVMYTNDSDYQDSADIVKKKRAICNPNAAFTCQLMEWQREVARIRDVRHNRLSNAEAMLFRLAPHAAHDANCWLLKPCLYPNSRKQICSQMDGPNQANASIPFTRGVYCILDTQQVTVTIYSSSNCVISNPHAKARQLLEPILATYYREKRHEIRLHFIQDQVNAKENAAVQRFTPFLRDELYQYDLELEWFQRPTITKESKVSHQRSSLSQLFVLESNWEQVSDYDVNDLRSETAAIIMDAKICFLWIGAQCCHPIMKLCNDTTEYCTEYGITSPMIIQHDGRETDAFWSVFERGY</sequence>
<evidence type="ECO:0000313" key="5">
    <source>
        <dbReference type="Proteomes" id="UP000053237"/>
    </source>
</evidence>
<feature type="signal peptide" evidence="1">
    <location>
        <begin position="1"/>
        <end position="23"/>
    </location>
</feature>
<gene>
    <name evidence="4" type="ORF">BN9_011550</name>
</gene>
<proteinExistence type="predicted"/>
<feature type="domain" description="Tyrosine-protein phosphatase" evidence="2">
    <location>
        <begin position="92"/>
        <end position="237"/>
    </location>
</feature>
<dbReference type="SUPFAM" id="SSF55753">
    <property type="entry name" value="Actin depolymerizing proteins"/>
    <property type="match status" value="1"/>
</dbReference>
<name>A0A024G1H1_9STRA</name>
<evidence type="ECO:0000259" key="3">
    <source>
        <dbReference type="PROSITE" id="PS50056"/>
    </source>
</evidence>
<feature type="chain" id="PRO_5001529226" description="Protein-tyrosine-phosphatase" evidence="1">
    <location>
        <begin position="24"/>
        <end position="491"/>
    </location>
</feature>
<dbReference type="PROSITE" id="PS50054">
    <property type="entry name" value="TYR_PHOSPHATASE_DUAL"/>
    <property type="match status" value="1"/>
</dbReference>
<dbReference type="InterPro" id="IPR029021">
    <property type="entry name" value="Prot-tyrosine_phosphatase-like"/>
</dbReference>
<dbReference type="Proteomes" id="UP000053237">
    <property type="component" value="Unassembled WGS sequence"/>
</dbReference>